<dbReference type="InterPro" id="IPR000639">
    <property type="entry name" value="Epox_hydrolase-like"/>
</dbReference>
<dbReference type="PRINTS" id="PR00412">
    <property type="entry name" value="EPOXHYDRLASE"/>
</dbReference>
<dbReference type="AlphaFoldDB" id="A0A420EY95"/>
<dbReference type="InterPro" id="IPR000073">
    <property type="entry name" value="AB_hydrolase_1"/>
</dbReference>
<accession>A0A420EY95</accession>
<evidence type="ECO:0000313" key="2">
    <source>
        <dbReference type="EMBL" id="RKF25689.1"/>
    </source>
</evidence>
<comment type="caution">
    <text evidence="2">The sequence shown here is derived from an EMBL/GenBank/DDBJ whole genome shotgun (WGS) entry which is preliminary data.</text>
</comment>
<dbReference type="Proteomes" id="UP000285744">
    <property type="component" value="Unassembled WGS sequence"/>
</dbReference>
<organism evidence="2 3">
    <name type="scientific">Micromonospora globbae</name>
    <dbReference type="NCBI Taxonomy" id="1894969"/>
    <lineage>
        <taxon>Bacteria</taxon>
        <taxon>Bacillati</taxon>
        <taxon>Actinomycetota</taxon>
        <taxon>Actinomycetes</taxon>
        <taxon>Micromonosporales</taxon>
        <taxon>Micromonosporaceae</taxon>
        <taxon>Micromonospora</taxon>
    </lineage>
</organism>
<proteinExistence type="predicted"/>
<dbReference type="SUPFAM" id="SSF53474">
    <property type="entry name" value="alpha/beta-Hydrolases"/>
    <property type="match status" value="1"/>
</dbReference>
<protein>
    <submittedName>
        <fullName evidence="2">Alpha/beta hydrolase</fullName>
    </submittedName>
</protein>
<dbReference type="EMBL" id="RAQQ01000014">
    <property type="protein sequence ID" value="RKF25689.1"/>
    <property type="molecule type" value="Genomic_DNA"/>
</dbReference>
<dbReference type="PANTHER" id="PTHR43194:SF2">
    <property type="entry name" value="PEROXISOMAL MEMBRANE PROTEIN LPX1"/>
    <property type="match status" value="1"/>
</dbReference>
<dbReference type="PANTHER" id="PTHR43194">
    <property type="entry name" value="HYDROLASE ALPHA/BETA FOLD FAMILY"/>
    <property type="match status" value="1"/>
</dbReference>
<gene>
    <name evidence="2" type="ORF">D7I43_19975</name>
</gene>
<feature type="domain" description="AB hydrolase-1" evidence="1">
    <location>
        <begin position="25"/>
        <end position="291"/>
    </location>
</feature>
<reference evidence="2 3" key="1">
    <citation type="journal article" date="2018" name="Int. J. Syst. Evol. Microbiol.">
        <title>Micromonospora globbae sp. nov., an endophytic actinomycete isolated from roots of Globba winitii C. H. Wright.</title>
        <authorList>
            <person name="Kuncharoen N."/>
            <person name="Pittayakhajonwut P."/>
            <person name="Tanasupawat S."/>
        </authorList>
    </citation>
    <scope>NUCLEOTIDE SEQUENCE [LARGE SCALE GENOMIC DNA]</scope>
    <source>
        <strain evidence="2 3">WPS1-2</strain>
    </source>
</reference>
<dbReference type="OrthoDB" id="63519at2"/>
<name>A0A420EY95_9ACTN</name>
<dbReference type="RefSeq" id="WP_120330060.1">
    <property type="nucleotide sequence ID" value="NZ_RAQQ01000014.1"/>
</dbReference>
<evidence type="ECO:0000259" key="1">
    <source>
        <dbReference type="Pfam" id="PF12697"/>
    </source>
</evidence>
<dbReference type="Gene3D" id="3.40.50.1820">
    <property type="entry name" value="alpha/beta hydrolase"/>
    <property type="match status" value="1"/>
</dbReference>
<dbReference type="InterPro" id="IPR050228">
    <property type="entry name" value="Carboxylesterase_BioH"/>
</dbReference>
<evidence type="ECO:0000313" key="3">
    <source>
        <dbReference type="Proteomes" id="UP000285744"/>
    </source>
</evidence>
<dbReference type="InterPro" id="IPR029058">
    <property type="entry name" value="AB_hydrolase_fold"/>
</dbReference>
<dbReference type="Pfam" id="PF12697">
    <property type="entry name" value="Abhydrolase_6"/>
    <property type="match status" value="1"/>
</dbReference>
<keyword evidence="2" id="KW-0378">Hydrolase</keyword>
<dbReference type="GO" id="GO:0016787">
    <property type="term" value="F:hydrolase activity"/>
    <property type="evidence" value="ECO:0007669"/>
    <property type="project" value="UniProtKB-KW"/>
</dbReference>
<sequence>MRETIIDSAAVPIAVRDHGGPGRPLLLLHGAGGNLAQMATLAARLRPAFRVVAVDLRGHGRSGDGPWRWDDVLDDLAGVVDALHLAPPAVVGVSLGGMLAALWAQRHPECPGAVSLDGNPTLGRPDQLTGMDPDQAAADLAALRAAFDGMAATLAQPLDADQVAAALAGQRAMAQRYGADPQEWVEGFTRNLVPTDDGRKRLRPGPELTAQLRDAMESLDLMPAYRDTRCPLLLVLATEDLPEQQGFHALYAAYRRATTERLATLDNPSVRVRHLAGASHAMIAERPEELATLVTEFLGAAPSA</sequence>